<name>B8BWM9_THAPS</name>
<dbReference type="InterPro" id="IPR024135">
    <property type="entry name" value="LAMTOR5"/>
</dbReference>
<evidence type="ECO:0000256" key="4">
    <source>
        <dbReference type="ARBA" id="ARBA00022490"/>
    </source>
</evidence>
<evidence type="ECO:0000256" key="5">
    <source>
        <dbReference type="ARBA" id="ARBA00023228"/>
    </source>
</evidence>
<gene>
    <name evidence="7" type="ORF">THAPSDRAFT_4026</name>
</gene>
<accession>B8BWM9</accession>
<dbReference type="Gene3D" id="3.30.450.30">
    <property type="entry name" value="Dynein light chain 2a, cytoplasmic"/>
    <property type="match status" value="1"/>
</dbReference>
<dbReference type="KEGG" id="tps:THAPSDRAFT_4026"/>
<evidence type="ECO:0000313" key="8">
    <source>
        <dbReference type="Proteomes" id="UP000001449"/>
    </source>
</evidence>
<keyword evidence="4" id="KW-0963">Cytoplasm</keyword>
<dbReference type="GO" id="GO:0071986">
    <property type="term" value="C:Ragulator complex"/>
    <property type="evidence" value="ECO:0000318"/>
    <property type="project" value="GO_Central"/>
</dbReference>
<evidence type="ECO:0000256" key="3">
    <source>
        <dbReference type="ARBA" id="ARBA00007795"/>
    </source>
</evidence>
<dbReference type="GO" id="GO:0071230">
    <property type="term" value="P:cellular response to amino acid stimulus"/>
    <property type="evidence" value="ECO:0000318"/>
    <property type="project" value="GO_Central"/>
</dbReference>
<dbReference type="Pfam" id="PF16672">
    <property type="entry name" value="LAMTOR5"/>
    <property type="match status" value="1"/>
</dbReference>
<dbReference type="RefSeq" id="XP_002289108.1">
    <property type="nucleotide sequence ID" value="XM_002289072.1"/>
</dbReference>
<dbReference type="PANTHER" id="PTHR13342:SF2">
    <property type="entry name" value="RAGULATOR COMPLEX PROTEIN LAMTOR5"/>
    <property type="match status" value="1"/>
</dbReference>
<reference evidence="7 8" key="2">
    <citation type="journal article" date="2008" name="Nature">
        <title>The Phaeodactylum genome reveals the evolutionary history of diatom genomes.</title>
        <authorList>
            <person name="Bowler C."/>
            <person name="Allen A.E."/>
            <person name="Badger J.H."/>
            <person name="Grimwood J."/>
            <person name="Jabbari K."/>
            <person name="Kuo A."/>
            <person name="Maheswari U."/>
            <person name="Martens C."/>
            <person name="Maumus F."/>
            <person name="Otillar R.P."/>
            <person name="Rayko E."/>
            <person name="Salamov A."/>
            <person name="Vandepoele K."/>
            <person name="Beszteri B."/>
            <person name="Gruber A."/>
            <person name="Heijde M."/>
            <person name="Katinka M."/>
            <person name="Mock T."/>
            <person name="Valentin K."/>
            <person name="Verret F."/>
            <person name="Berges J.A."/>
            <person name="Brownlee C."/>
            <person name="Cadoret J.P."/>
            <person name="Chiovitti A."/>
            <person name="Choi C.J."/>
            <person name="Coesel S."/>
            <person name="De Martino A."/>
            <person name="Detter J.C."/>
            <person name="Durkin C."/>
            <person name="Falciatore A."/>
            <person name="Fournet J."/>
            <person name="Haruta M."/>
            <person name="Huysman M.J."/>
            <person name="Jenkins B.D."/>
            <person name="Jiroutova K."/>
            <person name="Jorgensen R.E."/>
            <person name="Joubert Y."/>
            <person name="Kaplan A."/>
            <person name="Kroger N."/>
            <person name="Kroth P.G."/>
            <person name="La Roche J."/>
            <person name="Lindquist E."/>
            <person name="Lommer M."/>
            <person name="Martin-Jezequel V."/>
            <person name="Lopez P.J."/>
            <person name="Lucas S."/>
            <person name="Mangogna M."/>
            <person name="McGinnis K."/>
            <person name="Medlin L.K."/>
            <person name="Montsant A."/>
            <person name="Oudot-Le Secq M.P."/>
            <person name="Napoli C."/>
            <person name="Obornik M."/>
            <person name="Parker M.S."/>
            <person name="Petit J.L."/>
            <person name="Porcel B.M."/>
            <person name="Poulsen N."/>
            <person name="Robison M."/>
            <person name="Rychlewski L."/>
            <person name="Rynearson T.A."/>
            <person name="Schmutz J."/>
            <person name="Shapiro H."/>
            <person name="Siaut M."/>
            <person name="Stanley M."/>
            <person name="Sussman M.R."/>
            <person name="Taylor A.R."/>
            <person name="Vardi A."/>
            <person name="von Dassow P."/>
            <person name="Vyverman W."/>
            <person name="Willis A."/>
            <person name="Wyrwicz L.S."/>
            <person name="Rokhsar D.S."/>
            <person name="Weissenbach J."/>
            <person name="Armbrust E.V."/>
            <person name="Green B.R."/>
            <person name="Van de Peer Y."/>
            <person name="Grigoriev I.V."/>
        </authorList>
    </citation>
    <scope>NUCLEOTIDE SEQUENCE [LARGE SCALE GENOMIC DNA]</scope>
    <source>
        <strain evidence="7 8">CCMP1335</strain>
    </source>
</reference>
<keyword evidence="5" id="KW-0458">Lysosome</keyword>
<proteinExistence type="inferred from homology"/>
<dbReference type="OMA" id="ADEKGMM"/>
<dbReference type="Proteomes" id="UP000001449">
    <property type="component" value="Chromosome 3"/>
</dbReference>
<keyword evidence="8" id="KW-1185">Reference proteome</keyword>
<dbReference type="eggNOG" id="ENOG502SYUQ">
    <property type="taxonomic scope" value="Eukaryota"/>
</dbReference>
<dbReference type="STRING" id="35128.B8BWM9"/>
<protein>
    <recommendedName>
        <fullName evidence="6">Late endosomal/lysosomal adaptor and MAPK and MTOR activator 5</fullName>
    </recommendedName>
</protein>
<dbReference type="GeneID" id="7452768"/>
<evidence type="ECO:0000256" key="6">
    <source>
        <dbReference type="ARBA" id="ARBA00032692"/>
    </source>
</evidence>
<organism evidence="7 8">
    <name type="scientific">Thalassiosira pseudonana</name>
    <name type="common">Marine diatom</name>
    <name type="synonym">Cyclotella nana</name>
    <dbReference type="NCBI Taxonomy" id="35128"/>
    <lineage>
        <taxon>Eukaryota</taxon>
        <taxon>Sar</taxon>
        <taxon>Stramenopiles</taxon>
        <taxon>Ochrophyta</taxon>
        <taxon>Bacillariophyta</taxon>
        <taxon>Coscinodiscophyceae</taxon>
        <taxon>Thalassiosirophycidae</taxon>
        <taxon>Thalassiosirales</taxon>
        <taxon>Thalassiosiraceae</taxon>
        <taxon>Thalassiosira</taxon>
    </lineage>
</organism>
<dbReference type="PaxDb" id="35128-Thaps4026"/>
<dbReference type="HOGENOM" id="CLU_1869295_0_0_1"/>
<evidence type="ECO:0000256" key="1">
    <source>
        <dbReference type="ARBA" id="ARBA00004371"/>
    </source>
</evidence>
<dbReference type="GO" id="GO:0005764">
    <property type="term" value="C:lysosome"/>
    <property type="evidence" value="ECO:0000318"/>
    <property type="project" value="GO_Central"/>
</dbReference>
<reference evidence="7 8" key="1">
    <citation type="journal article" date="2004" name="Science">
        <title>The genome of the diatom Thalassiosira pseudonana: ecology, evolution, and metabolism.</title>
        <authorList>
            <person name="Armbrust E.V."/>
            <person name="Berges J.A."/>
            <person name="Bowler C."/>
            <person name="Green B.R."/>
            <person name="Martinez D."/>
            <person name="Putnam N.H."/>
            <person name="Zhou S."/>
            <person name="Allen A.E."/>
            <person name="Apt K.E."/>
            <person name="Bechner M."/>
            <person name="Brzezinski M.A."/>
            <person name="Chaal B.K."/>
            <person name="Chiovitti A."/>
            <person name="Davis A.K."/>
            <person name="Demarest M.S."/>
            <person name="Detter J.C."/>
            <person name="Glavina T."/>
            <person name="Goodstein D."/>
            <person name="Hadi M.Z."/>
            <person name="Hellsten U."/>
            <person name="Hildebrand M."/>
            <person name="Jenkins B.D."/>
            <person name="Jurka J."/>
            <person name="Kapitonov V.V."/>
            <person name="Kroger N."/>
            <person name="Lau W.W."/>
            <person name="Lane T.W."/>
            <person name="Larimer F.W."/>
            <person name="Lippmeier J.C."/>
            <person name="Lucas S."/>
            <person name="Medina M."/>
            <person name="Montsant A."/>
            <person name="Obornik M."/>
            <person name="Parker M.S."/>
            <person name="Palenik B."/>
            <person name="Pazour G.J."/>
            <person name="Richardson P.M."/>
            <person name="Rynearson T.A."/>
            <person name="Saito M.A."/>
            <person name="Schwartz D.C."/>
            <person name="Thamatrakoln K."/>
            <person name="Valentin K."/>
            <person name="Vardi A."/>
            <person name="Wilkerson F.P."/>
            <person name="Rokhsar D.S."/>
        </authorList>
    </citation>
    <scope>NUCLEOTIDE SEQUENCE [LARGE SCALE GENOMIC DNA]</scope>
    <source>
        <strain evidence="7 8">CCMP1335</strain>
    </source>
</reference>
<sequence length="137" mass="14164">MSKNATTPSSPPAAAGMDGILAERMAEGGGALCNDENGLCLGSRGDIDTSQSGCYTAIAKLASQLDNTVDGQGTKNNNNNGEMPLVTIQTEKAALLVKEYGGRTVVFRVPTEVNVNGQQCGSELVMNGELDNLNEGV</sequence>
<dbReference type="EMBL" id="CM000640">
    <property type="protein sequence ID" value="EED94544.1"/>
    <property type="molecule type" value="Genomic_DNA"/>
</dbReference>
<comment type="similarity">
    <text evidence="3">Belongs to the LAMTOR5 family.</text>
</comment>
<comment type="subcellular location">
    <subcellularLocation>
        <location evidence="2">Cytoplasm</location>
    </subcellularLocation>
    <subcellularLocation>
        <location evidence="1">Lysosome</location>
    </subcellularLocation>
</comment>
<evidence type="ECO:0000256" key="2">
    <source>
        <dbReference type="ARBA" id="ARBA00004496"/>
    </source>
</evidence>
<dbReference type="GO" id="GO:1904263">
    <property type="term" value="P:positive regulation of TORC1 signaling"/>
    <property type="evidence" value="ECO:0000318"/>
    <property type="project" value="GO_Central"/>
</dbReference>
<evidence type="ECO:0000313" key="7">
    <source>
        <dbReference type="EMBL" id="EED94544.1"/>
    </source>
</evidence>
<dbReference type="InParanoid" id="B8BWM9"/>
<dbReference type="AlphaFoldDB" id="B8BWM9"/>
<dbReference type="PANTHER" id="PTHR13342">
    <property type="entry name" value="RAGULATOR COMPLEX PROTEIN LAMTOR5"/>
    <property type="match status" value="1"/>
</dbReference>